<dbReference type="PANTHER" id="PTHR24409:SF413">
    <property type="entry name" value="DATILOGRAFO, ISOFORM A-RELATED"/>
    <property type="match status" value="1"/>
</dbReference>
<dbReference type="AlphaFoldDB" id="K5X4P3"/>
<proteinExistence type="predicted"/>
<evidence type="ECO:0000313" key="8">
    <source>
        <dbReference type="Proteomes" id="UP000008493"/>
    </source>
</evidence>
<dbReference type="SUPFAM" id="SSF57667">
    <property type="entry name" value="beta-beta-alpha zinc fingers"/>
    <property type="match status" value="1"/>
</dbReference>
<gene>
    <name evidence="7" type="ORF">AGABI1DRAFT_129707</name>
</gene>
<evidence type="ECO:0000313" key="7">
    <source>
        <dbReference type="EMBL" id="EKM77917.1"/>
    </source>
</evidence>
<dbReference type="Proteomes" id="UP000008493">
    <property type="component" value="Unassembled WGS sequence"/>
</dbReference>
<keyword evidence="8" id="KW-1185">Reference proteome</keyword>
<evidence type="ECO:0000256" key="1">
    <source>
        <dbReference type="ARBA" id="ARBA00022723"/>
    </source>
</evidence>
<dbReference type="InterPro" id="IPR013087">
    <property type="entry name" value="Znf_C2H2_type"/>
</dbReference>
<keyword evidence="4" id="KW-0862">Zinc</keyword>
<feature type="domain" description="C2H2-type" evidence="6">
    <location>
        <begin position="30"/>
        <end position="55"/>
    </location>
</feature>
<dbReference type="GO" id="GO:0000981">
    <property type="term" value="F:DNA-binding transcription factor activity, RNA polymerase II-specific"/>
    <property type="evidence" value="ECO:0007669"/>
    <property type="project" value="TreeGrafter"/>
</dbReference>
<evidence type="ECO:0000256" key="4">
    <source>
        <dbReference type="ARBA" id="ARBA00022833"/>
    </source>
</evidence>
<dbReference type="Gene3D" id="3.30.160.60">
    <property type="entry name" value="Classic Zinc Finger"/>
    <property type="match status" value="1"/>
</dbReference>
<accession>K5X4P3</accession>
<dbReference type="GO" id="GO:0008270">
    <property type="term" value="F:zinc ion binding"/>
    <property type="evidence" value="ECO:0007669"/>
    <property type="project" value="UniProtKB-KW"/>
</dbReference>
<organism evidence="7 8">
    <name type="scientific">Agaricus bisporus var. burnettii (strain JB137-S8 / ATCC MYA-4627 / FGSC 10392)</name>
    <name type="common">White button mushroom</name>
    <dbReference type="NCBI Taxonomy" id="597362"/>
    <lineage>
        <taxon>Eukaryota</taxon>
        <taxon>Fungi</taxon>
        <taxon>Dikarya</taxon>
        <taxon>Basidiomycota</taxon>
        <taxon>Agaricomycotina</taxon>
        <taxon>Agaricomycetes</taxon>
        <taxon>Agaricomycetidae</taxon>
        <taxon>Agaricales</taxon>
        <taxon>Agaricineae</taxon>
        <taxon>Agaricaceae</taxon>
        <taxon>Agaricus</taxon>
    </lineage>
</organism>
<dbReference type="SMART" id="SM00355">
    <property type="entry name" value="ZnF_C2H2"/>
    <property type="match status" value="3"/>
</dbReference>
<dbReference type="GO" id="GO:0005634">
    <property type="term" value="C:nucleus"/>
    <property type="evidence" value="ECO:0007669"/>
    <property type="project" value="TreeGrafter"/>
</dbReference>
<protein>
    <recommendedName>
        <fullName evidence="6">C2H2-type domain-containing protein</fullName>
    </recommendedName>
</protein>
<dbReference type="InterPro" id="IPR036236">
    <property type="entry name" value="Znf_C2H2_sf"/>
</dbReference>
<evidence type="ECO:0000256" key="5">
    <source>
        <dbReference type="PROSITE-ProRule" id="PRU00042"/>
    </source>
</evidence>
<dbReference type="OrthoDB" id="3038843at2759"/>
<keyword evidence="2" id="KW-0677">Repeat</keyword>
<dbReference type="PROSITE" id="PS50157">
    <property type="entry name" value="ZINC_FINGER_C2H2_2"/>
    <property type="match status" value="1"/>
</dbReference>
<name>K5X4P3_AGABU</name>
<keyword evidence="1" id="KW-0479">Metal-binding</keyword>
<keyword evidence="3 5" id="KW-0863">Zinc-finger</keyword>
<dbReference type="GeneID" id="18827069"/>
<dbReference type="RefSeq" id="XP_007331308.1">
    <property type="nucleotide sequence ID" value="XM_007331246.1"/>
</dbReference>
<dbReference type="PROSITE" id="PS00028">
    <property type="entry name" value="ZINC_FINGER_C2H2_1"/>
    <property type="match status" value="1"/>
</dbReference>
<dbReference type="KEGG" id="abp:AGABI1DRAFT129707"/>
<evidence type="ECO:0000256" key="3">
    <source>
        <dbReference type="ARBA" id="ARBA00022771"/>
    </source>
</evidence>
<dbReference type="InParanoid" id="K5X4P3"/>
<dbReference type="Pfam" id="PF00096">
    <property type="entry name" value="zf-C2H2"/>
    <property type="match status" value="2"/>
</dbReference>
<dbReference type="HOGENOM" id="CLU_1767510_0_0_1"/>
<dbReference type="PANTHER" id="PTHR24409">
    <property type="entry name" value="ZINC FINGER PROTEIN 142"/>
    <property type="match status" value="1"/>
</dbReference>
<sequence>MTHECLDCDRTFASLPAVQSHARVKGHSLPECKDCDRAFVSKDAMTNHLKHSSLHGYCEDCDRFFSTQSSYEQHVADALRHQDPYCKDCDRHFSTEDGYEQQIPNIIKTLLPKSPRKIPKALQKSRTKTLMRDPVIAVTDPSSMFLP</sequence>
<dbReference type="GO" id="GO:0000977">
    <property type="term" value="F:RNA polymerase II transcription regulatory region sequence-specific DNA binding"/>
    <property type="evidence" value="ECO:0007669"/>
    <property type="project" value="TreeGrafter"/>
</dbReference>
<evidence type="ECO:0000256" key="2">
    <source>
        <dbReference type="ARBA" id="ARBA00022737"/>
    </source>
</evidence>
<dbReference type="EMBL" id="JH971393">
    <property type="protein sequence ID" value="EKM77917.1"/>
    <property type="molecule type" value="Genomic_DNA"/>
</dbReference>
<reference evidence="8" key="1">
    <citation type="journal article" date="2012" name="Proc. Natl. Acad. Sci. U.S.A.">
        <title>Genome sequence of the button mushroom Agaricus bisporus reveals mechanisms governing adaptation to a humic-rich ecological niche.</title>
        <authorList>
            <person name="Morin E."/>
            <person name="Kohler A."/>
            <person name="Baker A.R."/>
            <person name="Foulongne-Oriol M."/>
            <person name="Lombard V."/>
            <person name="Nagy L.G."/>
            <person name="Ohm R.A."/>
            <person name="Patyshakuliyeva A."/>
            <person name="Brun A."/>
            <person name="Aerts A.L."/>
            <person name="Bailey A.M."/>
            <person name="Billette C."/>
            <person name="Coutinho P.M."/>
            <person name="Deakin G."/>
            <person name="Doddapaneni H."/>
            <person name="Floudas D."/>
            <person name="Grimwood J."/>
            <person name="Hilden K."/>
            <person name="Kuees U."/>
            <person name="LaButti K.M."/>
            <person name="Lapidus A."/>
            <person name="Lindquist E.A."/>
            <person name="Lucas S.M."/>
            <person name="Murat C."/>
            <person name="Riley R.W."/>
            <person name="Salamov A.A."/>
            <person name="Schmutz J."/>
            <person name="Subramanian V."/>
            <person name="Woesten H.A.B."/>
            <person name="Xu J."/>
            <person name="Eastwood D.C."/>
            <person name="Foster G.D."/>
            <person name="Sonnenberg A.S."/>
            <person name="Cullen D."/>
            <person name="de Vries R.P."/>
            <person name="Lundell T."/>
            <person name="Hibbett D.S."/>
            <person name="Henrissat B."/>
            <person name="Burton K.S."/>
            <person name="Kerrigan R.W."/>
            <person name="Challen M.P."/>
            <person name="Grigoriev I.V."/>
            <person name="Martin F."/>
        </authorList>
    </citation>
    <scope>NUCLEOTIDE SEQUENCE [LARGE SCALE GENOMIC DNA]</scope>
    <source>
        <strain evidence="8">JB137-S8 / ATCC MYA-4627 / FGSC 10392</strain>
    </source>
</reference>
<evidence type="ECO:0000259" key="6">
    <source>
        <dbReference type="PROSITE" id="PS50157"/>
    </source>
</evidence>